<dbReference type="RefSeq" id="WP_132325860.1">
    <property type="nucleotide sequence ID" value="NZ_FWZT01000036.1"/>
</dbReference>
<evidence type="ECO:0000256" key="1">
    <source>
        <dbReference type="SAM" id="SignalP"/>
    </source>
</evidence>
<keyword evidence="3" id="KW-1185">Reference proteome</keyword>
<protein>
    <recommendedName>
        <fullName evidence="4">Secreted protein</fullName>
    </recommendedName>
</protein>
<reference evidence="3" key="1">
    <citation type="submission" date="2017-04" db="EMBL/GenBank/DDBJ databases">
        <authorList>
            <person name="Varghese N."/>
            <person name="Submissions S."/>
        </authorList>
    </citation>
    <scope>NUCLEOTIDE SEQUENCE [LARGE SCALE GENOMIC DNA]</scope>
    <source>
        <strain evidence="3">RKEM611</strain>
    </source>
</reference>
<evidence type="ECO:0008006" key="4">
    <source>
        <dbReference type="Google" id="ProtNLM"/>
    </source>
</evidence>
<dbReference type="Proteomes" id="UP000192907">
    <property type="component" value="Unassembled WGS sequence"/>
</dbReference>
<gene>
    <name evidence="2" type="ORF">SAMN06296036_13634</name>
</gene>
<sequence length="78" mass="9262">MLYKLLFLLVLASSCQSTSRDPFARHTVEDLDEKYQSDHAYCRKHRATRGFRRCMVLNGWHPGEVRYKQPRRGSKQSF</sequence>
<dbReference type="PROSITE" id="PS51257">
    <property type="entry name" value="PROKAR_LIPOPROTEIN"/>
    <property type="match status" value="1"/>
</dbReference>
<evidence type="ECO:0000313" key="2">
    <source>
        <dbReference type="EMBL" id="SMF81242.1"/>
    </source>
</evidence>
<feature type="chain" id="PRO_5013051541" description="Secreted protein" evidence="1">
    <location>
        <begin position="20"/>
        <end position="78"/>
    </location>
</feature>
<dbReference type="STRING" id="1513793.SAMN06296036_13634"/>
<evidence type="ECO:0000313" key="3">
    <source>
        <dbReference type="Proteomes" id="UP000192907"/>
    </source>
</evidence>
<proteinExistence type="predicted"/>
<name>A0A1Y6CQF2_9BACT</name>
<dbReference type="EMBL" id="FWZT01000036">
    <property type="protein sequence ID" value="SMF81242.1"/>
    <property type="molecule type" value="Genomic_DNA"/>
</dbReference>
<dbReference type="AlphaFoldDB" id="A0A1Y6CQF2"/>
<accession>A0A1Y6CQF2</accession>
<feature type="signal peptide" evidence="1">
    <location>
        <begin position="1"/>
        <end position="19"/>
    </location>
</feature>
<keyword evidence="1" id="KW-0732">Signal</keyword>
<organism evidence="2 3">
    <name type="scientific">Pseudobacteriovorax antillogorgiicola</name>
    <dbReference type="NCBI Taxonomy" id="1513793"/>
    <lineage>
        <taxon>Bacteria</taxon>
        <taxon>Pseudomonadati</taxon>
        <taxon>Bdellovibrionota</taxon>
        <taxon>Oligoflexia</taxon>
        <taxon>Oligoflexales</taxon>
        <taxon>Pseudobacteriovoracaceae</taxon>
        <taxon>Pseudobacteriovorax</taxon>
    </lineage>
</organism>